<dbReference type="Proteomes" id="UP000054538">
    <property type="component" value="Unassembled WGS sequence"/>
</dbReference>
<protein>
    <recommendedName>
        <fullName evidence="2">DUF6533 domain-containing protein</fullName>
    </recommendedName>
</protein>
<dbReference type="AlphaFoldDB" id="A0A0D0E3E1"/>
<dbReference type="EMBL" id="KN824883">
    <property type="protein sequence ID" value="KIK98706.1"/>
    <property type="molecule type" value="Genomic_DNA"/>
</dbReference>
<reference evidence="4" key="2">
    <citation type="submission" date="2015-01" db="EMBL/GenBank/DDBJ databases">
        <title>Evolutionary Origins and Diversification of the Mycorrhizal Mutualists.</title>
        <authorList>
            <consortium name="DOE Joint Genome Institute"/>
            <consortium name="Mycorrhizal Genomics Consortium"/>
            <person name="Kohler A."/>
            <person name="Kuo A."/>
            <person name="Nagy L.G."/>
            <person name="Floudas D."/>
            <person name="Copeland A."/>
            <person name="Barry K.W."/>
            <person name="Cichocki N."/>
            <person name="Veneault-Fourrey C."/>
            <person name="LaButti K."/>
            <person name="Lindquist E.A."/>
            <person name="Lipzen A."/>
            <person name="Lundell T."/>
            <person name="Morin E."/>
            <person name="Murat C."/>
            <person name="Riley R."/>
            <person name="Ohm R."/>
            <person name="Sun H."/>
            <person name="Tunlid A."/>
            <person name="Henrissat B."/>
            <person name="Grigoriev I.V."/>
            <person name="Hibbett D.S."/>
            <person name="Martin F."/>
        </authorList>
    </citation>
    <scope>NUCLEOTIDE SEQUENCE [LARGE SCALE GENOMIC DNA]</scope>
    <source>
        <strain evidence="4">Ve08.2h10</strain>
    </source>
</reference>
<dbReference type="OrthoDB" id="2679643at2759"/>
<feature type="transmembrane region" description="Helical" evidence="1">
    <location>
        <begin position="137"/>
        <end position="158"/>
    </location>
</feature>
<keyword evidence="4" id="KW-1185">Reference proteome</keyword>
<name>A0A0D0E3E1_9AGAM</name>
<feature type="transmembrane region" description="Helical" evidence="1">
    <location>
        <begin position="183"/>
        <end position="206"/>
    </location>
</feature>
<feature type="transmembrane region" description="Helical" evidence="1">
    <location>
        <begin position="108"/>
        <end position="130"/>
    </location>
</feature>
<dbReference type="Pfam" id="PF20151">
    <property type="entry name" value="DUF6533"/>
    <property type="match status" value="1"/>
</dbReference>
<keyword evidence="1" id="KW-1133">Transmembrane helix</keyword>
<keyword evidence="1" id="KW-0812">Transmembrane</keyword>
<feature type="domain" description="DUF6533" evidence="2">
    <location>
        <begin position="20"/>
        <end position="65"/>
    </location>
</feature>
<dbReference type="InParanoid" id="A0A0D0E3E1"/>
<feature type="transmembrane region" description="Helical" evidence="1">
    <location>
        <begin position="226"/>
        <end position="244"/>
    </location>
</feature>
<reference evidence="3 4" key="1">
    <citation type="submission" date="2014-04" db="EMBL/GenBank/DDBJ databases">
        <authorList>
            <consortium name="DOE Joint Genome Institute"/>
            <person name="Kuo A."/>
            <person name="Kohler A."/>
            <person name="Jargeat P."/>
            <person name="Nagy L.G."/>
            <person name="Floudas D."/>
            <person name="Copeland A."/>
            <person name="Barry K.W."/>
            <person name="Cichocki N."/>
            <person name="Veneault-Fourrey C."/>
            <person name="LaButti K."/>
            <person name="Lindquist E.A."/>
            <person name="Lipzen A."/>
            <person name="Lundell T."/>
            <person name="Morin E."/>
            <person name="Murat C."/>
            <person name="Sun H."/>
            <person name="Tunlid A."/>
            <person name="Henrissat B."/>
            <person name="Grigoriev I.V."/>
            <person name="Hibbett D.S."/>
            <person name="Martin F."/>
            <person name="Nordberg H.P."/>
            <person name="Cantor M.N."/>
            <person name="Hua S.X."/>
        </authorList>
    </citation>
    <scope>NUCLEOTIDE SEQUENCE [LARGE SCALE GENOMIC DNA]</scope>
    <source>
        <strain evidence="3 4">Ve08.2h10</strain>
    </source>
</reference>
<sequence length="326" mass="36553">MDAIQTEIAANLKAAWRTYCLAFASVSILVWDHVITFGREVEYFWTGDWNISRVLYLSIRYLALLASGIVDADGFMGTVHSNTPTASLGQAAQGSEAYNQLVDSWLHAGYFLVFLLILLCQAVVVLRVWYLFPRNRFIRIGSLVLYASSVIGCSVLGAREWNAVEQEFNSVTNVTVSTKFTTMWYIFFPCLMVHTLLFLCKIWRVWESKASLRDAPVMRGVLKEGAVMYCFATATLLFSVIGLSDVKNSLVYQPALLGNFAVAATVVSVCRAMLSIRSLAAAWHVDSTWLLNHAELSRVQWRRGANEGELVVEMGFSERDEDIELV</sequence>
<evidence type="ECO:0000256" key="1">
    <source>
        <dbReference type="SAM" id="Phobius"/>
    </source>
</evidence>
<gene>
    <name evidence="3" type="ORF">PAXRUDRAFT_799108</name>
</gene>
<dbReference type="HOGENOM" id="CLU_035509_13_0_1"/>
<dbReference type="InterPro" id="IPR045340">
    <property type="entry name" value="DUF6533"/>
</dbReference>
<accession>A0A0D0E3E1</accession>
<evidence type="ECO:0000313" key="4">
    <source>
        <dbReference type="Proteomes" id="UP000054538"/>
    </source>
</evidence>
<evidence type="ECO:0000313" key="3">
    <source>
        <dbReference type="EMBL" id="KIK98706.1"/>
    </source>
</evidence>
<feature type="transmembrane region" description="Helical" evidence="1">
    <location>
        <begin position="256"/>
        <end position="274"/>
    </location>
</feature>
<organism evidence="3 4">
    <name type="scientific">Paxillus rubicundulus Ve08.2h10</name>
    <dbReference type="NCBI Taxonomy" id="930991"/>
    <lineage>
        <taxon>Eukaryota</taxon>
        <taxon>Fungi</taxon>
        <taxon>Dikarya</taxon>
        <taxon>Basidiomycota</taxon>
        <taxon>Agaricomycotina</taxon>
        <taxon>Agaricomycetes</taxon>
        <taxon>Agaricomycetidae</taxon>
        <taxon>Boletales</taxon>
        <taxon>Paxilineae</taxon>
        <taxon>Paxillaceae</taxon>
        <taxon>Paxillus</taxon>
    </lineage>
</organism>
<proteinExistence type="predicted"/>
<evidence type="ECO:0000259" key="2">
    <source>
        <dbReference type="Pfam" id="PF20151"/>
    </source>
</evidence>
<keyword evidence="1" id="KW-0472">Membrane</keyword>